<keyword evidence="2" id="KW-0004">4Fe-4S</keyword>
<dbReference type="Pfam" id="PF11614">
    <property type="entry name" value="FixG_C"/>
    <property type="match status" value="1"/>
</dbReference>
<dbReference type="Proteomes" id="UP000238220">
    <property type="component" value="Unassembled WGS sequence"/>
</dbReference>
<keyword evidence="7" id="KW-0472">Membrane</keyword>
<evidence type="ECO:0000313" key="10">
    <source>
        <dbReference type="Proteomes" id="UP000238220"/>
    </source>
</evidence>
<evidence type="ECO:0000256" key="6">
    <source>
        <dbReference type="ARBA" id="ARBA00023014"/>
    </source>
</evidence>
<dbReference type="EMBL" id="PSNW01000004">
    <property type="protein sequence ID" value="PPE74388.1"/>
    <property type="molecule type" value="Genomic_DNA"/>
</dbReference>
<dbReference type="Gene3D" id="2.60.40.10">
    <property type="entry name" value="Immunoglobulins"/>
    <property type="match status" value="1"/>
</dbReference>
<dbReference type="OrthoDB" id="9811700at2"/>
<dbReference type="InterPro" id="IPR051684">
    <property type="entry name" value="Electron_Trans/Redox"/>
</dbReference>
<gene>
    <name evidence="9" type="primary">ccoG</name>
    <name evidence="9" type="ORF">C3942_09930</name>
</gene>
<evidence type="ECO:0000256" key="7">
    <source>
        <dbReference type="SAM" id="Phobius"/>
    </source>
</evidence>
<dbReference type="Pfam" id="PF12801">
    <property type="entry name" value="Fer4_5"/>
    <property type="match status" value="1"/>
</dbReference>
<dbReference type="PANTHER" id="PTHR30176:SF3">
    <property type="entry name" value="FERREDOXIN-TYPE PROTEIN NAPH"/>
    <property type="match status" value="1"/>
</dbReference>
<name>A0A2S5THU4_9GAMM</name>
<evidence type="ECO:0000256" key="5">
    <source>
        <dbReference type="ARBA" id="ARBA00023004"/>
    </source>
</evidence>
<evidence type="ECO:0000256" key="3">
    <source>
        <dbReference type="ARBA" id="ARBA00022723"/>
    </source>
</evidence>
<dbReference type="PROSITE" id="PS00198">
    <property type="entry name" value="4FE4S_FER_1"/>
    <property type="match status" value="1"/>
</dbReference>
<dbReference type="InterPro" id="IPR013783">
    <property type="entry name" value="Ig-like_fold"/>
</dbReference>
<keyword evidence="4" id="KW-0249">Electron transport</keyword>
<keyword evidence="5" id="KW-0408">Iron</keyword>
<dbReference type="InterPro" id="IPR017896">
    <property type="entry name" value="4Fe4S_Fe-S-bd"/>
</dbReference>
<proteinExistence type="predicted"/>
<dbReference type="Pfam" id="PF13746">
    <property type="entry name" value="Fer4_18"/>
    <property type="match status" value="1"/>
</dbReference>
<reference evidence="9 10" key="1">
    <citation type="submission" date="2018-02" db="EMBL/GenBank/DDBJ databases">
        <title>Genome sequencing of Solimonas sp. HR-BB.</title>
        <authorList>
            <person name="Lee Y."/>
            <person name="Jeon C.O."/>
        </authorList>
    </citation>
    <scope>NUCLEOTIDE SEQUENCE [LARGE SCALE GENOMIC DNA]</scope>
    <source>
        <strain evidence="9 10">HR-BB</strain>
    </source>
</reference>
<comment type="caution">
    <text evidence="9">The sequence shown here is derived from an EMBL/GenBank/DDBJ whole genome shotgun (WGS) entry which is preliminary data.</text>
</comment>
<dbReference type="GO" id="GO:0005886">
    <property type="term" value="C:plasma membrane"/>
    <property type="evidence" value="ECO:0007669"/>
    <property type="project" value="TreeGrafter"/>
</dbReference>
<dbReference type="GO" id="GO:0051539">
    <property type="term" value="F:4 iron, 4 sulfur cluster binding"/>
    <property type="evidence" value="ECO:0007669"/>
    <property type="project" value="UniProtKB-KW"/>
</dbReference>
<dbReference type="SUPFAM" id="SSF54862">
    <property type="entry name" value="4Fe-4S ferredoxins"/>
    <property type="match status" value="1"/>
</dbReference>
<evidence type="ECO:0000313" key="9">
    <source>
        <dbReference type="EMBL" id="PPE74388.1"/>
    </source>
</evidence>
<keyword evidence="6" id="KW-0411">Iron-sulfur</keyword>
<dbReference type="InterPro" id="IPR032879">
    <property type="entry name" value="FixG_C"/>
</dbReference>
<dbReference type="InterPro" id="IPR017900">
    <property type="entry name" value="4Fe4S_Fe_S_CS"/>
</dbReference>
<evidence type="ECO:0000256" key="2">
    <source>
        <dbReference type="ARBA" id="ARBA00022485"/>
    </source>
</evidence>
<keyword evidence="10" id="KW-1185">Reference proteome</keyword>
<evidence type="ECO:0000256" key="4">
    <source>
        <dbReference type="ARBA" id="ARBA00022982"/>
    </source>
</evidence>
<evidence type="ECO:0000256" key="1">
    <source>
        <dbReference type="ARBA" id="ARBA00022448"/>
    </source>
</evidence>
<dbReference type="PROSITE" id="PS51379">
    <property type="entry name" value="4FE4S_FER_2"/>
    <property type="match status" value="1"/>
</dbReference>
<dbReference type="GO" id="GO:0046872">
    <property type="term" value="F:metal ion binding"/>
    <property type="evidence" value="ECO:0007669"/>
    <property type="project" value="UniProtKB-KW"/>
</dbReference>
<keyword evidence="7" id="KW-1133">Transmembrane helix</keyword>
<feature type="transmembrane region" description="Helical" evidence="7">
    <location>
        <begin position="154"/>
        <end position="176"/>
    </location>
</feature>
<feature type="domain" description="4Fe-4S ferredoxin-type" evidence="8">
    <location>
        <begin position="228"/>
        <end position="256"/>
    </location>
</feature>
<organism evidence="9 10">
    <name type="scientific">Solimonas fluminis</name>
    <dbReference type="NCBI Taxonomy" id="2086571"/>
    <lineage>
        <taxon>Bacteria</taxon>
        <taxon>Pseudomonadati</taxon>
        <taxon>Pseudomonadota</taxon>
        <taxon>Gammaproteobacteria</taxon>
        <taxon>Nevskiales</taxon>
        <taxon>Nevskiaceae</taxon>
        <taxon>Solimonas</taxon>
    </lineage>
</organism>
<dbReference type="AlphaFoldDB" id="A0A2S5THU4"/>
<keyword evidence="1" id="KW-0813">Transport</keyword>
<sequence>MAHGRYARLRVAAMLALLGLYYLLPWITVGGQPLVLLDLPHRRFHVFGLTLMPQDLYLLAWLLVIAALTLFLFTALAGRLWCGYACPQTVWTEAFLWMERLVEGERHARLKLDAAPWGAHKILRRGGRHLLWAAFSLLTGLTFVAYFVPARELFPAFLTGTVGGWALFWSLFYGFATWGNAGFLREQVCKYMCPYARFQSSMFDRHTLLIAYDGKRGEPRKSLARKAAAGTQSRGACVDCSLCVQVCPTGIDIRQGLQYECIACAACIDACDNVMDSVGQPRGLIRYTSSAREEGLATKLLRPRTIAYGLLWLLLCGGFVAMVALRSPLQLDVMRDRHSLYRQLPDGRVENLYTVKLANASADAHRFRIEVRDRQGRVYEADAGEITLAPGELRSLVLPVRAAERPAEAVTTLLFTASAIDAPRLRREREARFLSGAQP</sequence>
<feature type="transmembrane region" description="Helical" evidence="7">
    <location>
        <begin position="306"/>
        <end position="325"/>
    </location>
</feature>
<feature type="transmembrane region" description="Helical" evidence="7">
    <location>
        <begin position="130"/>
        <end position="148"/>
    </location>
</feature>
<dbReference type="NCBIfam" id="TIGR02745">
    <property type="entry name" value="ccoG_rdxA_fixG"/>
    <property type="match status" value="1"/>
</dbReference>
<feature type="transmembrane region" description="Helical" evidence="7">
    <location>
        <begin position="56"/>
        <end position="77"/>
    </location>
</feature>
<dbReference type="InterPro" id="IPR014116">
    <property type="entry name" value="Cyt_c_oxidase_cbb3_FixG"/>
</dbReference>
<protein>
    <submittedName>
        <fullName evidence="9">Cytochrome c oxidase accessory protein CcoG</fullName>
    </submittedName>
</protein>
<accession>A0A2S5THU4</accession>
<evidence type="ECO:0000259" key="8">
    <source>
        <dbReference type="PROSITE" id="PS51379"/>
    </source>
</evidence>
<dbReference type="PANTHER" id="PTHR30176">
    <property type="entry name" value="FERREDOXIN-TYPE PROTEIN NAPH"/>
    <property type="match status" value="1"/>
</dbReference>
<keyword evidence="3" id="KW-0479">Metal-binding</keyword>
<feature type="transmembrane region" description="Helical" evidence="7">
    <location>
        <begin position="12"/>
        <end position="36"/>
    </location>
</feature>
<keyword evidence="7" id="KW-0812">Transmembrane</keyword>